<feature type="non-terminal residue" evidence="1">
    <location>
        <position position="61"/>
    </location>
</feature>
<reference evidence="1" key="1">
    <citation type="submission" date="2014-05" db="EMBL/GenBank/DDBJ databases">
        <title>The transcriptome of the halophilic microalga Tetraselmis sp. GSL018 isolated from the Great Salt Lake, Utah.</title>
        <authorList>
            <person name="Jinkerson R.E."/>
            <person name="D'Adamo S."/>
            <person name="Posewitz M.C."/>
        </authorList>
    </citation>
    <scope>NUCLEOTIDE SEQUENCE</scope>
    <source>
        <strain evidence="1">GSL018</strain>
    </source>
</reference>
<evidence type="ECO:0000313" key="1">
    <source>
        <dbReference type="EMBL" id="JAC81859.1"/>
    </source>
</evidence>
<dbReference type="EMBL" id="GBEZ01003264">
    <property type="protein sequence ID" value="JAC81859.1"/>
    <property type="molecule type" value="Transcribed_RNA"/>
</dbReference>
<sequence>MCETSLGIRKGGLQPPPEHAWLCRNSRKEDHAKKDSVRVTGVQRSFPLAACLPVVGEESDS</sequence>
<dbReference type="AlphaFoldDB" id="A0A061SFM9"/>
<protein>
    <submittedName>
        <fullName evidence="1">Uncharacterized protein</fullName>
    </submittedName>
</protein>
<gene>
    <name evidence="1" type="ORF">TSPGSL018_6979</name>
</gene>
<proteinExistence type="predicted"/>
<accession>A0A061SFM9</accession>
<name>A0A061SFM9_9CHLO</name>
<organism evidence="1">
    <name type="scientific">Tetraselmis sp. GSL018</name>
    <dbReference type="NCBI Taxonomy" id="582737"/>
    <lineage>
        <taxon>Eukaryota</taxon>
        <taxon>Viridiplantae</taxon>
        <taxon>Chlorophyta</taxon>
        <taxon>core chlorophytes</taxon>
        <taxon>Chlorodendrophyceae</taxon>
        <taxon>Chlorodendrales</taxon>
        <taxon>Chlorodendraceae</taxon>
        <taxon>Tetraselmis</taxon>
    </lineage>
</organism>